<dbReference type="OrthoDB" id="167809at2759"/>
<evidence type="ECO:0000256" key="3">
    <source>
        <dbReference type="SAM" id="SignalP"/>
    </source>
</evidence>
<protein>
    <recommendedName>
        <fullName evidence="4">Isochorismatase-like domain-containing protein</fullName>
    </recommendedName>
</protein>
<dbReference type="GO" id="GO:0016787">
    <property type="term" value="F:hydrolase activity"/>
    <property type="evidence" value="ECO:0007669"/>
    <property type="project" value="UniProtKB-KW"/>
</dbReference>
<dbReference type="InterPro" id="IPR000868">
    <property type="entry name" value="Isochorismatase-like_dom"/>
</dbReference>
<dbReference type="PANTHER" id="PTHR43540:SF9">
    <property type="entry name" value="FAMILY HYDROLASE, PUTATIVE (AFU_ORTHOLOGUE AFUA_2G08700)-RELATED"/>
    <property type="match status" value="1"/>
</dbReference>
<gene>
    <name evidence="5" type="ORF">AYO21_08233</name>
</gene>
<dbReference type="GeneID" id="34603380"/>
<evidence type="ECO:0000313" key="5">
    <source>
        <dbReference type="EMBL" id="OAG37501.1"/>
    </source>
</evidence>
<name>A0A177F1M8_9EURO</name>
<comment type="caution">
    <text evidence="5">The sequence shown here is derived from an EMBL/GenBank/DDBJ whole genome shotgun (WGS) entry which is preliminary data.</text>
</comment>
<proteinExistence type="inferred from homology"/>
<feature type="domain" description="Isochorismatase-like" evidence="4">
    <location>
        <begin position="99"/>
        <end position="297"/>
    </location>
</feature>
<accession>A0A177F1M8</accession>
<dbReference type="CDD" id="cd00431">
    <property type="entry name" value="cysteine_hydrolases"/>
    <property type="match status" value="1"/>
</dbReference>
<evidence type="ECO:0000259" key="4">
    <source>
        <dbReference type="Pfam" id="PF00857"/>
    </source>
</evidence>
<dbReference type="Pfam" id="PF00857">
    <property type="entry name" value="Isochorismatase"/>
    <property type="match status" value="1"/>
</dbReference>
<dbReference type="Proteomes" id="UP000077002">
    <property type="component" value="Unassembled WGS sequence"/>
</dbReference>
<evidence type="ECO:0000313" key="6">
    <source>
        <dbReference type="Proteomes" id="UP000077002"/>
    </source>
</evidence>
<evidence type="ECO:0000256" key="1">
    <source>
        <dbReference type="ARBA" id="ARBA00006336"/>
    </source>
</evidence>
<keyword evidence="6" id="KW-1185">Reference proteome</keyword>
<dbReference type="InterPro" id="IPR036380">
    <property type="entry name" value="Isochorismatase-like_sf"/>
</dbReference>
<organism evidence="5 6">
    <name type="scientific">Fonsecaea monophora</name>
    <dbReference type="NCBI Taxonomy" id="254056"/>
    <lineage>
        <taxon>Eukaryota</taxon>
        <taxon>Fungi</taxon>
        <taxon>Dikarya</taxon>
        <taxon>Ascomycota</taxon>
        <taxon>Pezizomycotina</taxon>
        <taxon>Eurotiomycetes</taxon>
        <taxon>Chaetothyriomycetidae</taxon>
        <taxon>Chaetothyriales</taxon>
        <taxon>Herpotrichiellaceae</taxon>
        <taxon>Fonsecaea</taxon>
    </lineage>
</organism>
<feature type="chain" id="PRO_5008060817" description="Isochorismatase-like domain-containing protein" evidence="3">
    <location>
        <begin position="26"/>
        <end position="317"/>
    </location>
</feature>
<dbReference type="InterPro" id="IPR050272">
    <property type="entry name" value="Isochorismatase-like_hydrls"/>
</dbReference>
<sequence length="317" mass="34453">MGIAKMIISPLHLLVSALVASSLSAASPAALEERQAYALVGDGFEQATSTLGSYYNYWKKLPNGTFDLTRSDRSPVTSPKVLPMMGDRASIKIEPNRTGLVIIDMQNFFLHPDLSPGAKNGRGAVQPTVNMINGFRKHDMKILWVNWGLTEYDLLTIPPSFKSSFSGGSDLANDTFGSDMGTIKENGTTIEVGRLLMRGSWNAEPYGVLGTMKDEGVAAGTDLVFNKNRLSGLWGPQTPFGLWLQENEVSTLFFGGVNADQCVWSTLVDAFFKGYDVIYVDDLSQTTSPPFAQQMCRYNADGYGFVANSTAVLKALG</sequence>
<keyword evidence="3" id="KW-0732">Signal</keyword>
<dbReference type="AlphaFoldDB" id="A0A177F1M8"/>
<dbReference type="EMBL" id="LVKK01000070">
    <property type="protein sequence ID" value="OAG37501.1"/>
    <property type="molecule type" value="Genomic_DNA"/>
</dbReference>
<keyword evidence="2" id="KW-0378">Hydrolase</keyword>
<feature type="signal peptide" evidence="3">
    <location>
        <begin position="1"/>
        <end position="25"/>
    </location>
</feature>
<dbReference type="RefSeq" id="XP_022509453.1">
    <property type="nucleotide sequence ID" value="XM_022658180.1"/>
</dbReference>
<dbReference type="SUPFAM" id="SSF52499">
    <property type="entry name" value="Isochorismatase-like hydrolases"/>
    <property type="match status" value="1"/>
</dbReference>
<dbReference type="Gene3D" id="3.40.50.850">
    <property type="entry name" value="Isochorismatase-like"/>
    <property type="match status" value="1"/>
</dbReference>
<comment type="similarity">
    <text evidence="1">Belongs to the isochorismatase family.</text>
</comment>
<reference evidence="5 6" key="1">
    <citation type="submission" date="2016-03" db="EMBL/GenBank/DDBJ databases">
        <title>Draft genome sequence of the Fonsecaea monophora CBS 269.37.</title>
        <authorList>
            <person name="Bombassaro A."/>
            <person name="Vinicius W.A."/>
            <person name="De Hoog S."/>
            <person name="Sun J."/>
            <person name="Souza E.M."/>
            <person name="Raittz R.T."/>
            <person name="Costa F."/>
            <person name="Leao A.C."/>
            <person name="Tadra-Sfeir M.Z."/>
            <person name="Baura V."/>
            <person name="Balsanelli E."/>
            <person name="Pedrosa F.O."/>
            <person name="Moreno L.F."/>
            <person name="Steffens M.B."/>
            <person name="Xi L."/>
            <person name="Bocca A.L."/>
            <person name="Felipe M.S."/>
            <person name="Teixeira M."/>
            <person name="Telles Filho F.Q."/>
            <person name="Azevedo C.M."/>
            <person name="Gomes R."/>
            <person name="Vicente V.A."/>
        </authorList>
    </citation>
    <scope>NUCLEOTIDE SEQUENCE [LARGE SCALE GENOMIC DNA]</scope>
    <source>
        <strain evidence="5 6">CBS 269.37</strain>
    </source>
</reference>
<evidence type="ECO:0000256" key="2">
    <source>
        <dbReference type="ARBA" id="ARBA00022801"/>
    </source>
</evidence>
<dbReference type="PANTHER" id="PTHR43540">
    <property type="entry name" value="PEROXYUREIDOACRYLATE/UREIDOACRYLATE AMIDOHYDROLASE-RELATED"/>
    <property type="match status" value="1"/>
</dbReference>